<protein>
    <submittedName>
        <fullName evidence="2">Regulatory signaling modulator protein AmpE</fullName>
    </submittedName>
</protein>
<name>A0A973AA84_9GAMM</name>
<feature type="transmembrane region" description="Helical" evidence="1">
    <location>
        <begin position="44"/>
        <end position="64"/>
    </location>
</feature>
<reference evidence="2" key="1">
    <citation type="submission" date="2020-05" db="EMBL/GenBank/DDBJ databases">
        <title>Sulfur intermediates as new biogeochemical hubs in an aquatic model microbial ecosystem.</title>
        <authorList>
            <person name="Vigneron A."/>
        </authorList>
    </citation>
    <scope>NUCLEOTIDE SEQUENCE</scope>
    <source>
        <strain evidence="2">Bin.250</strain>
    </source>
</reference>
<keyword evidence="1" id="KW-0812">Transmembrane</keyword>
<feature type="transmembrane region" description="Helical" evidence="1">
    <location>
        <begin position="253"/>
        <end position="272"/>
    </location>
</feature>
<organism evidence="2 3">
    <name type="scientific">SAR86 cluster bacterium</name>
    <dbReference type="NCBI Taxonomy" id="2030880"/>
    <lineage>
        <taxon>Bacteria</taxon>
        <taxon>Pseudomonadati</taxon>
        <taxon>Pseudomonadota</taxon>
        <taxon>Gammaproteobacteria</taxon>
        <taxon>SAR86 cluster</taxon>
    </lineage>
</organism>
<dbReference type="AlphaFoldDB" id="A0A973AA84"/>
<dbReference type="InterPro" id="IPR031347">
    <property type="entry name" value="AmpE"/>
</dbReference>
<sequence length="273" mass="30648">MNFLVVLTVVLAYKSWPGRRLLRDKIPFAAYQNWFLSRSLAPNAQYLLCVGLPVALVFGLSVILASGILNILWLLLALVVLGYSIGSNNLAQRVANQTKWLHGLSRTESMADVIVEQNHYMTRTSYGVFQSIYPVLFWFLLMGPAGALAYGLSRTYLKNLEGDDPQRQLVETVMYWMEWLPTRLTGFIFALLGNFGRCFEAWIAGLFDVGQSQSNLLRSLLGLAIAEADYQTVQTLPEFVALAERDMQTARDLLERTLFGWLGLAAILAIVGW</sequence>
<evidence type="ECO:0000313" key="2">
    <source>
        <dbReference type="EMBL" id="NQV66257.1"/>
    </source>
</evidence>
<dbReference type="Pfam" id="PF17113">
    <property type="entry name" value="AmpE"/>
    <property type="match status" value="1"/>
</dbReference>
<proteinExistence type="predicted"/>
<dbReference type="GO" id="GO:0005886">
    <property type="term" value="C:plasma membrane"/>
    <property type="evidence" value="ECO:0007669"/>
    <property type="project" value="TreeGrafter"/>
</dbReference>
<feature type="transmembrane region" description="Helical" evidence="1">
    <location>
        <begin position="71"/>
        <end position="91"/>
    </location>
</feature>
<dbReference type="Proteomes" id="UP000754644">
    <property type="component" value="Unassembled WGS sequence"/>
</dbReference>
<feature type="transmembrane region" description="Helical" evidence="1">
    <location>
        <begin position="131"/>
        <end position="152"/>
    </location>
</feature>
<accession>A0A973AA84</accession>
<evidence type="ECO:0000313" key="3">
    <source>
        <dbReference type="Proteomes" id="UP000754644"/>
    </source>
</evidence>
<dbReference type="InterPro" id="IPR052966">
    <property type="entry name" value="Beta-lactamase_Reg"/>
</dbReference>
<dbReference type="GO" id="GO:0046677">
    <property type="term" value="P:response to antibiotic"/>
    <property type="evidence" value="ECO:0007669"/>
    <property type="project" value="TreeGrafter"/>
</dbReference>
<keyword evidence="1" id="KW-0472">Membrane</keyword>
<dbReference type="PANTHER" id="PTHR38684">
    <property type="entry name" value="PROTEIN AMPE"/>
    <property type="match status" value="1"/>
</dbReference>
<dbReference type="EMBL" id="JABMOJ010000490">
    <property type="protein sequence ID" value="NQV66257.1"/>
    <property type="molecule type" value="Genomic_DNA"/>
</dbReference>
<gene>
    <name evidence="2" type="primary">ampE</name>
    <name evidence="2" type="ORF">HQ497_12930</name>
</gene>
<comment type="caution">
    <text evidence="2">The sequence shown here is derived from an EMBL/GenBank/DDBJ whole genome shotgun (WGS) entry which is preliminary data.</text>
</comment>
<keyword evidence="1" id="KW-1133">Transmembrane helix</keyword>
<evidence type="ECO:0000256" key="1">
    <source>
        <dbReference type="SAM" id="Phobius"/>
    </source>
</evidence>
<dbReference type="PANTHER" id="PTHR38684:SF1">
    <property type="entry name" value="PROTEIN AMPE"/>
    <property type="match status" value="1"/>
</dbReference>